<dbReference type="Proteomes" id="UP000309174">
    <property type="component" value="Unassembled WGS sequence"/>
</dbReference>
<comment type="caution">
    <text evidence="2">The sequence shown here is derived from an EMBL/GenBank/DDBJ whole genome shotgun (WGS) entry which is preliminary data.</text>
</comment>
<feature type="region of interest" description="Disordered" evidence="1">
    <location>
        <begin position="16"/>
        <end position="35"/>
    </location>
</feature>
<evidence type="ECO:0000313" key="2">
    <source>
        <dbReference type="EMBL" id="TMQ90964.1"/>
    </source>
</evidence>
<protein>
    <submittedName>
        <fullName evidence="2">Uncharacterized protein</fullName>
    </submittedName>
</protein>
<dbReference type="InterPro" id="IPR024072">
    <property type="entry name" value="DHFR-like_dom_sf"/>
</dbReference>
<gene>
    <name evidence="2" type="ORF">ETD83_33085</name>
</gene>
<dbReference type="RefSeq" id="WP_138649143.1">
    <property type="nucleotide sequence ID" value="NZ_VCKW01000247.1"/>
</dbReference>
<keyword evidence="3" id="KW-1185">Reference proteome</keyword>
<organism evidence="2 3">
    <name type="scientific">Actinomadura soli</name>
    <dbReference type="NCBI Taxonomy" id="2508997"/>
    <lineage>
        <taxon>Bacteria</taxon>
        <taxon>Bacillati</taxon>
        <taxon>Actinomycetota</taxon>
        <taxon>Actinomycetes</taxon>
        <taxon>Streptosporangiales</taxon>
        <taxon>Thermomonosporaceae</taxon>
        <taxon>Actinomadura</taxon>
    </lineage>
</organism>
<dbReference type="EMBL" id="VCKW01000247">
    <property type="protein sequence ID" value="TMQ90964.1"/>
    <property type="molecule type" value="Genomic_DNA"/>
</dbReference>
<evidence type="ECO:0000313" key="3">
    <source>
        <dbReference type="Proteomes" id="UP000309174"/>
    </source>
</evidence>
<dbReference type="Gene3D" id="3.40.430.10">
    <property type="entry name" value="Dihydrofolate Reductase, subunit A"/>
    <property type="match status" value="1"/>
</dbReference>
<accession>A0A5C4J2G9</accession>
<sequence length="118" mass="13081">MKLTTITQATLDRVMQGTAARPRKREGDGFDRGGWTLGQVITRPTQRADAFLFGPWTYELSAGSWASWNTSDVPDWEPVLQVLNTRPEYVASTTLTDTAWPRTTVLPGNPATTSQILL</sequence>
<reference evidence="2 3" key="1">
    <citation type="submission" date="2019-05" db="EMBL/GenBank/DDBJ databases">
        <title>Draft genome sequence of Actinomadura sp. 14C53.</title>
        <authorList>
            <person name="Saricaoglu S."/>
            <person name="Isik K."/>
        </authorList>
    </citation>
    <scope>NUCLEOTIDE SEQUENCE [LARGE SCALE GENOMIC DNA]</scope>
    <source>
        <strain evidence="2 3">14C53</strain>
    </source>
</reference>
<proteinExistence type="predicted"/>
<dbReference type="OrthoDB" id="3471694at2"/>
<name>A0A5C4J2G9_9ACTN</name>
<dbReference type="AlphaFoldDB" id="A0A5C4J2G9"/>
<evidence type="ECO:0000256" key="1">
    <source>
        <dbReference type="SAM" id="MobiDB-lite"/>
    </source>
</evidence>